<gene>
    <name evidence="1" type="ORF">PoMZ_02601</name>
</gene>
<accession>A0A4P7N561</accession>
<dbReference type="Proteomes" id="UP000294847">
    <property type="component" value="Chromosome 2"/>
</dbReference>
<evidence type="ECO:0000313" key="1">
    <source>
        <dbReference type="EMBL" id="QBZ57667.1"/>
    </source>
</evidence>
<name>A0A4P7N561_PYROR</name>
<organism evidence="1 2">
    <name type="scientific">Pyricularia oryzae</name>
    <name type="common">Rice blast fungus</name>
    <name type="synonym">Magnaporthe oryzae</name>
    <dbReference type="NCBI Taxonomy" id="318829"/>
    <lineage>
        <taxon>Eukaryota</taxon>
        <taxon>Fungi</taxon>
        <taxon>Dikarya</taxon>
        <taxon>Ascomycota</taxon>
        <taxon>Pezizomycotina</taxon>
        <taxon>Sordariomycetes</taxon>
        <taxon>Sordariomycetidae</taxon>
        <taxon>Magnaporthales</taxon>
        <taxon>Pyriculariaceae</taxon>
        <taxon>Pyricularia</taxon>
    </lineage>
</organism>
<evidence type="ECO:0000313" key="2">
    <source>
        <dbReference type="Proteomes" id="UP000294847"/>
    </source>
</evidence>
<proteinExistence type="predicted"/>
<protein>
    <submittedName>
        <fullName evidence="1">Uncharacterized protein</fullName>
    </submittedName>
</protein>
<reference evidence="1 2" key="1">
    <citation type="journal article" date="2019" name="Mol. Biol. Evol.">
        <title>Blast fungal genomes show frequent chromosomal changes, gene gains and losses, and effector gene turnover.</title>
        <authorList>
            <person name="Gomez Luciano L.B."/>
            <person name="Jason Tsai I."/>
            <person name="Chuma I."/>
            <person name="Tosa Y."/>
            <person name="Chen Y.H."/>
            <person name="Li J.Y."/>
            <person name="Li M.Y."/>
            <person name="Jade Lu M.Y."/>
            <person name="Nakayashiki H."/>
            <person name="Li W.H."/>
        </authorList>
    </citation>
    <scope>NUCLEOTIDE SEQUENCE [LARGE SCALE GENOMIC DNA]</scope>
    <source>
        <strain evidence="1">MZ5-1-6</strain>
    </source>
</reference>
<dbReference type="EMBL" id="CP034205">
    <property type="protein sequence ID" value="QBZ57667.1"/>
    <property type="molecule type" value="Genomic_DNA"/>
</dbReference>
<dbReference type="AlphaFoldDB" id="A0A4P7N561"/>
<sequence length="125" mass="13180">MGPINDRQLGLAKRTQSCATDGAETKLGDSLIKSRTLKRTTKQSAASFGSGRTCLEETGNDRHTLSAAIVPTGAGVASPVHGVNFAAFIGIRVLTLACRGLPFKAPLGHLPRDVISMMPYDLSSR</sequence>